<keyword evidence="8" id="KW-0175">Coiled coil</keyword>
<keyword evidence="6 10" id="KW-0472">Membrane</keyword>
<evidence type="ECO:0000256" key="3">
    <source>
        <dbReference type="ARBA" id="ARBA00022692"/>
    </source>
</evidence>
<dbReference type="GO" id="GO:0005774">
    <property type="term" value="C:vacuolar membrane"/>
    <property type="evidence" value="ECO:0007669"/>
    <property type="project" value="TreeGrafter"/>
</dbReference>
<dbReference type="Pfam" id="PF01490">
    <property type="entry name" value="Aa_trans"/>
    <property type="match status" value="1"/>
</dbReference>
<dbReference type="Proteomes" id="UP001445335">
    <property type="component" value="Unassembled WGS sequence"/>
</dbReference>
<gene>
    <name evidence="12" type="ORF">WJX81_002972</name>
</gene>
<comment type="caution">
    <text evidence="12">The sequence shown here is derived from an EMBL/GenBank/DDBJ whole genome shotgun (WGS) entry which is preliminary data.</text>
</comment>
<feature type="coiled-coil region" evidence="8">
    <location>
        <begin position="499"/>
        <end position="576"/>
    </location>
</feature>
<feature type="compositionally biased region" description="Low complexity" evidence="9">
    <location>
        <begin position="986"/>
        <end position="997"/>
    </location>
</feature>
<feature type="transmembrane region" description="Helical" evidence="10">
    <location>
        <begin position="1274"/>
        <end position="1293"/>
    </location>
</feature>
<feature type="compositionally biased region" description="Polar residues" evidence="9">
    <location>
        <begin position="948"/>
        <end position="966"/>
    </location>
</feature>
<feature type="coiled-coil region" evidence="8">
    <location>
        <begin position="718"/>
        <end position="756"/>
    </location>
</feature>
<evidence type="ECO:0000256" key="4">
    <source>
        <dbReference type="ARBA" id="ARBA00022970"/>
    </source>
</evidence>
<feature type="region of interest" description="Disordered" evidence="9">
    <location>
        <begin position="362"/>
        <end position="381"/>
    </location>
</feature>
<evidence type="ECO:0000256" key="8">
    <source>
        <dbReference type="SAM" id="Coils"/>
    </source>
</evidence>
<feature type="region of interest" description="Disordered" evidence="9">
    <location>
        <begin position="388"/>
        <end position="411"/>
    </location>
</feature>
<feature type="coiled-coil region" evidence="8">
    <location>
        <begin position="173"/>
        <end position="203"/>
    </location>
</feature>
<reference evidence="12 13" key="1">
    <citation type="journal article" date="2024" name="Nat. Commun.">
        <title>Phylogenomics reveals the evolutionary origins of lichenization in chlorophyte algae.</title>
        <authorList>
            <person name="Puginier C."/>
            <person name="Libourel C."/>
            <person name="Otte J."/>
            <person name="Skaloud P."/>
            <person name="Haon M."/>
            <person name="Grisel S."/>
            <person name="Petersen M."/>
            <person name="Berrin J.G."/>
            <person name="Delaux P.M."/>
            <person name="Dal Grande F."/>
            <person name="Keller J."/>
        </authorList>
    </citation>
    <scope>NUCLEOTIDE SEQUENCE [LARGE SCALE GENOMIC DNA]</scope>
    <source>
        <strain evidence="12 13">SAG 245.80</strain>
    </source>
</reference>
<keyword evidence="2" id="KW-0813">Transport</keyword>
<dbReference type="GO" id="GO:0015179">
    <property type="term" value="F:L-amino acid transmembrane transporter activity"/>
    <property type="evidence" value="ECO:0007669"/>
    <property type="project" value="TreeGrafter"/>
</dbReference>
<feature type="region of interest" description="Disordered" evidence="9">
    <location>
        <begin position="214"/>
        <end position="322"/>
    </location>
</feature>
<evidence type="ECO:0000256" key="1">
    <source>
        <dbReference type="ARBA" id="ARBA00004141"/>
    </source>
</evidence>
<keyword evidence="5 10" id="KW-1133">Transmembrane helix</keyword>
<evidence type="ECO:0000256" key="10">
    <source>
        <dbReference type="SAM" id="Phobius"/>
    </source>
</evidence>
<feature type="transmembrane region" description="Helical" evidence="10">
    <location>
        <begin position="1142"/>
        <end position="1160"/>
    </location>
</feature>
<evidence type="ECO:0000313" key="12">
    <source>
        <dbReference type="EMBL" id="KAK9826367.1"/>
    </source>
</evidence>
<feature type="compositionally biased region" description="Basic and acidic residues" evidence="9">
    <location>
        <begin position="223"/>
        <end position="239"/>
    </location>
</feature>
<evidence type="ECO:0000256" key="6">
    <source>
        <dbReference type="ARBA" id="ARBA00023136"/>
    </source>
</evidence>
<organism evidence="12 13">
    <name type="scientific">Elliptochloris bilobata</name>
    <dbReference type="NCBI Taxonomy" id="381761"/>
    <lineage>
        <taxon>Eukaryota</taxon>
        <taxon>Viridiplantae</taxon>
        <taxon>Chlorophyta</taxon>
        <taxon>core chlorophytes</taxon>
        <taxon>Trebouxiophyceae</taxon>
        <taxon>Trebouxiophyceae incertae sedis</taxon>
        <taxon>Elliptochloris clade</taxon>
        <taxon>Elliptochloris</taxon>
    </lineage>
</organism>
<feature type="coiled-coil region" evidence="8">
    <location>
        <begin position="78"/>
        <end position="133"/>
    </location>
</feature>
<proteinExistence type="inferred from homology"/>
<evidence type="ECO:0000256" key="2">
    <source>
        <dbReference type="ARBA" id="ARBA00022448"/>
    </source>
</evidence>
<feature type="transmembrane region" description="Helical" evidence="10">
    <location>
        <begin position="1381"/>
        <end position="1407"/>
    </location>
</feature>
<dbReference type="PANTHER" id="PTHR22950:SF692">
    <property type="entry name" value="TRANSMEMBRANE AMINO ACID TRANSPORTER FAMILY PROTEIN"/>
    <property type="match status" value="1"/>
</dbReference>
<evidence type="ECO:0000259" key="11">
    <source>
        <dbReference type="Pfam" id="PF01490"/>
    </source>
</evidence>
<comment type="subcellular location">
    <subcellularLocation>
        <location evidence="1">Membrane</location>
        <topology evidence="1">Multi-pass membrane protein</topology>
    </subcellularLocation>
</comment>
<sequence>MISSLTARQAIWGVASTTAPDGALIWHHQPLQAYEEVSGVQVESAAGMEAASLRDDLARSEGDAGRAREQRLEMFAELAAAQAALAAAKQAAAKQAERAQHQEASGLTMALELTVARRQLAEMQRDVEALKEAGVRKDAALAAAREEVMASRIRLLASAVDGIQIRKERVTLAEKAVQVSNELRDERERYEQLERMLRSVACVLMPDREKGSAAWAAAATNGNEKRQESAPARKAEDAARSPVATSAAAAQQRRARTAAAPGDPAPMRPSGEDMRGASGNSADSGGRGGSSCPPGFAMRDDRGESAAACDTSASEAAPQSHDTLQAVASKIEDGVEGCDASAGIARSASLCAAPPVSTIRIGTTSSGDHGASQSGSSHGGALCVAAPAAGEAGPKPKPDRSHLPRYRAGRKVKQIEARRAARALKERQAAEAAQDAGGGGVGHAHVIKGVGARRQDAWASGGNKGRYARARSQAHWSCCGGMRRCIYGENQLAGRSEAMFQLAKEVDELEGQRHELRGNVKALQAQNERKAAKLAAAEAHERRIKEQLAVLQAAVIARLERELGAARDTAVQARAAGGEAAALLARVEAAERAAAEAVLPACFLEHRKGPLTGGRAGAGTAAALELDRATAQYVRELTRTHERAAAIDRSAAIAVNKCQIAMRLNEEKAEQLAALQPQLDRLEERTAGAEATTTMATEEFEEALAAASEDAAVLMANRDAQAAAAAEADERCKRLEAELTAKAELAAREHAKLERLQALQLQTDKQLFADAYWRADMAHRRTDALCRAAQGEFEVARLRLRSWSKRWLRRGTRPRGRRTALRTLRTSKGATDVVEDGWPAPGHCEGPCSDCARLASALKVQRRSRERRAMPARTHTQGAPGVRAFTVAAAGVAAERRAERQQASFSEIAHGIGGGDACIGIAGTSTRGAHPSAAGDSIVSGTAGGNTGSSDTNVSPPNSIGSGTNDSGDDGAPQPGAGNADPSGHAAPAPDATGPAAKPDRSHLPRYRAGRRSVGNATFFESVVNVINILSGVGLLSLPFALRKSGWAGLGVLWLMGCVTNYTGKILVQCYDAVAQRKATAAGGQVLPVGYEDVGEAAFGAFGRAVVATSIYTELLGTAALLFILEGDNLFQLFGTRFAPDAGAYMLMAACVMLPTVWLPDLKALSYLGFFGVGATITVLGAVAYTYLSGSFPAGAATAAANWSALPLVFGIMAFVYSGHGVFPSIQRSMKEPSRFPQVLNIAYLAVAAQCTLIAAAGYAMYGVGALDVITFNLPRGLLATLCASLILVNPVAKFALTVDTPAMAAVAAVARATPGAPALARRLAVRTSIGLATLALARYVPFLAYFMALIGSLLTVSVSIIFPAACHLRIFRGEASRARVALNVAVLVIGIACAISGTAASLGALVGAS</sequence>
<feature type="region of interest" description="Disordered" evidence="9">
    <location>
        <begin position="926"/>
        <end position="1003"/>
    </location>
</feature>
<dbReference type="PANTHER" id="PTHR22950">
    <property type="entry name" value="AMINO ACID TRANSPORTER"/>
    <property type="match status" value="1"/>
</dbReference>
<evidence type="ECO:0000256" key="5">
    <source>
        <dbReference type="ARBA" id="ARBA00022989"/>
    </source>
</evidence>
<feature type="compositionally biased region" description="Low complexity" evidence="9">
    <location>
        <begin position="240"/>
        <end position="261"/>
    </location>
</feature>
<feature type="transmembrane region" description="Helical" evidence="10">
    <location>
        <begin position="1239"/>
        <end position="1262"/>
    </location>
</feature>
<accession>A0AAW1QZ06</accession>
<feature type="compositionally biased region" description="Low complexity" evidence="9">
    <location>
        <begin position="305"/>
        <end position="317"/>
    </location>
</feature>
<feature type="transmembrane region" description="Helical" evidence="10">
    <location>
        <begin position="1200"/>
        <end position="1218"/>
    </location>
</feature>
<evidence type="ECO:0000313" key="13">
    <source>
        <dbReference type="Proteomes" id="UP001445335"/>
    </source>
</evidence>
<dbReference type="InterPro" id="IPR013057">
    <property type="entry name" value="AA_transpt_TM"/>
</dbReference>
<feature type="compositionally biased region" description="Low complexity" evidence="9">
    <location>
        <begin position="365"/>
        <end position="381"/>
    </location>
</feature>
<feature type="domain" description="Amino acid transporter transmembrane" evidence="11">
    <location>
        <begin position="1016"/>
        <end position="1402"/>
    </location>
</feature>
<evidence type="ECO:0000256" key="9">
    <source>
        <dbReference type="SAM" id="MobiDB-lite"/>
    </source>
</evidence>
<keyword evidence="3 10" id="KW-0812">Transmembrane</keyword>
<feature type="transmembrane region" description="Helical" evidence="10">
    <location>
        <begin position="1167"/>
        <end position="1188"/>
    </location>
</feature>
<protein>
    <recommendedName>
        <fullName evidence="11">Amino acid transporter transmembrane domain-containing protein</fullName>
    </recommendedName>
</protein>
<keyword evidence="13" id="KW-1185">Reference proteome</keyword>
<keyword evidence="4" id="KW-0029">Amino-acid transport</keyword>
<evidence type="ECO:0000256" key="7">
    <source>
        <dbReference type="ARBA" id="ARBA00049662"/>
    </source>
</evidence>
<name>A0AAW1QZ06_9CHLO</name>
<comment type="similarity">
    <text evidence="7">Belongs to the amino acid/polyamine transporter 2 family. Amino acid/auxin permease (AAAP) (TC 2.A.18.5) subfamily.</text>
</comment>
<feature type="transmembrane region" description="Helical" evidence="10">
    <location>
        <begin position="1347"/>
        <end position="1369"/>
    </location>
</feature>
<dbReference type="EMBL" id="JALJOU010000066">
    <property type="protein sequence ID" value="KAK9826367.1"/>
    <property type="molecule type" value="Genomic_DNA"/>
</dbReference>